<organism evidence="1 2">
    <name type="scientific">Candidatus Sherwoodlollariibacterium unditelluris</name>
    <dbReference type="NCBI Taxonomy" id="1974757"/>
    <lineage>
        <taxon>Bacteria</taxon>
        <taxon>Pseudomonadati</taxon>
        <taxon>Candidatus Omnitrophota</taxon>
        <taxon>Candidatus Sherwoodlollariibacterium</taxon>
    </lineage>
</organism>
<proteinExistence type="predicted"/>
<dbReference type="AlphaFoldDB" id="A0A2G9YII4"/>
<dbReference type="SUPFAM" id="SSF52540">
    <property type="entry name" value="P-loop containing nucleoside triphosphate hydrolases"/>
    <property type="match status" value="1"/>
</dbReference>
<evidence type="ECO:0000313" key="1">
    <source>
        <dbReference type="EMBL" id="PIP19057.1"/>
    </source>
</evidence>
<accession>A0A2G9YII4</accession>
<gene>
    <name evidence="1" type="ORF">COX41_04895</name>
</gene>
<name>A0A2G9YII4_9BACT</name>
<evidence type="ECO:0000313" key="2">
    <source>
        <dbReference type="Proteomes" id="UP000231292"/>
    </source>
</evidence>
<comment type="caution">
    <text evidence="1">The sequence shown here is derived from an EMBL/GenBank/DDBJ whole genome shotgun (WGS) entry which is preliminary data.</text>
</comment>
<protein>
    <submittedName>
        <fullName evidence="1">Phage tail protein</fullName>
    </submittedName>
</protein>
<dbReference type="Proteomes" id="UP000231292">
    <property type="component" value="Unassembled WGS sequence"/>
</dbReference>
<dbReference type="Gene3D" id="3.40.50.300">
    <property type="entry name" value="P-loop containing nucleotide triphosphate hydrolases"/>
    <property type="match status" value="1"/>
</dbReference>
<dbReference type="InterPro" id="IPR052026">
    <property type="entry name" value="ExeA_AAA_ATPase_DNA-bind"/>
</dbReference>
<dbReference type="InterPro" id="IPR027417">
    <property type="entry name" value="P-loop_NTPase"/>
</dbReference>
<feature type="non-terminal residue" evidence="1">
    <location>
        <position position="93"/>
    </location>
</feature>
<dbReference type="PANTHER" id="PTHR35894">
    <property type="entry name" value="GENERAL SECRETION PATHWAY PROTEIN A-RELATED"/>
    <property type="match status" value="1"/>
</dbReference>
<dbReference type="PANTHER" id="PTHR35894:SF1">
    <property type="entry name" value="PHOSPHORIBULOKINASE _ URIDINE KINASE FAMILY"/>
    <property type="match status" value="1"/>
</dbReference>
<dbReference type="EMBL" id="PCRK01000119">
    <property type="protein sequence ID" value="PIP19057.1"/>
    <property type="molecule type" value="Genomic_DNA"/>
</dbReference>
<sequence>MSYFSTLGLIKEPFSNSPDPEFFFESNEHKAALIRLLVEIRLRRGLSVILGDVGVGKTTLSRKLFQMFKERSDILFYMILDPTAQSEDLFLES</sequence>
<reference evidence="1 2" key="1">
    <citation type="submission" date="2017-09" db="EMBL/GenBank/DDBJ databases">
        <title>Depth-based differentiation of microbial function through sediment-hosted aquifers and enrichment of novel symbionts in the deep terrestrial subsurface.</title>
        <authorList>
            <person name="Probst A.J."/>
            <person name="Ladd B."/>
            <person name="Jarett J.K."/>
            <person name="Geller-Mcgrath D.E."/>
            <person name="Sieber C.M."/>
            <person name="Emerson J.B."/>
            <person name="Anantharaman K."/>
            <person name="Thomas B.C."/>
            <person name="Malmstrom R."/>
            <person name="Stieglmeier M."/>
            <person name="Klingl A."/>
            <person name="Woyke T."/>
            <person name="Ryan C.M."/>
            <person name="Banfield J.F."/>
        </authorList>
    </citation>
    <scope>NUCLEOTIDE SEQUENCE [LARGE SCALE GENOMIC DNA]</scope>
    <source>
        <strain evidence="1">CG23_combo_of_CG06-09_8_20_14_all_41_10</strain>
    </source>
</reference>